<sequence length="123" mass="14534">MEIVSTIVLTMAWAIPLVVLLFVAWVAMQNIRSARQDKKTKMNGVNVKATILQIKYDRDQRINNHYSAILTLRYHWHEQELQGIRGVIFPAQDQSEVQVNQLINIRVHQDDPQHFYYLDYRNV</sequence>
<feature type="transmembrane region" description="Helical" evidence="1">
    <location>
        <begin position="6"/>
        <end position="28"/>
    </location>
</feature>
<dbReference type="Proteomes" id="UP000008881">
    <property type="component" value="Chromosome"/>
</dbReference>
<evidence type="ECO:0000256" key="1">
    <source>
        <dbReference type="SAM" id="Phobius"/>
    </source>
</evidence>
<dbReference type="EMBL" id="CP002824">
    <property type="protein sequence ID" value="AEG98764.1"/>
    <property type="molecule type" value="Genomic_DNA"/>
</dbReference>
<dbReference type="GeneID" id="93312042"/>
<dbReference type="OrthoDB" id="6563691at2"/>
<evidence type="ECO:0000313" key="3">
    <source>
        <dbReference type="Proteomes" id="UP000008881"/>
    </source>
</evidence>
<protein>
    <recommendedName>
        <fullName evidence="4">DUF3592 domain-containing protein</fullName>
    </recommendedName>
</protein>
<dbReference type="KEGG" id="eae:EAE_19285"/>
<dbReference type="AlphaFoldDB" id="A0A0H3G0V8"/>
<dbReference type="HOGENOM" id="CLU_2011656_0_0_6"/>
<organism evidence="2 3">
    <name type="scientific">Klebsiella aerogenes (strain ATCC 13048 / DSM 30053 / CCUG 1429 / JCM 1235 / KCTC 2190 / NBRC 13534 / NCIMB 10102 / NCTC 10006 / CDC 819-56)</name>
    <name type="common">Enterobacter aerogenes</name>
    <dbReference type="NCBI Taxonomy" id="1028307"/>
    <lineage>
        <taxon>Bacteria</taxon>
        <taxon>Pseudomonadati</taxon>
        <taxon>Pseudomonadota</taxon>
        <taxon>Gammaproteobacteria</taxon>
        <taxon>Enterobacterales</taxon>
        <taxon>Enterobacteriaceae</taxon>
        <taxon>Klebsiella/Raoultella group</taxon>
        <taxon>Klebsiella</taxon>
    </lineage>
</organism>
<evidence type="ECO:0000313" key="2">
    <source>
        <dbReference type="EMBL" id="AEG98764.1"/>
    </source>
</evidence>
<proteinExistence type="predicted"/>
<keyword evidence="3" id="KW-1185">Reference proteome</keyword>
<dbReference type="RefSeq" id="WP_015705436.1">
    <property type="nucleotide sequence ID" value="NC_015663.1"/>
</dbReference>
<dbReference type="eggNOG" id="ENOG502ZUGA">
    <property type="taxonomic scope" value="Bacteria"/>
</dbReference>
<dbReference type="PATRIC" id="fig|1028307.3.peg.3856"/>
<evidence type="ECO:0008006" key="4">
    <source>
        <dbReference type="Google" id="ProtNLM"/>
    </source>
</evidence>
<reference evidence="2 3" key="1">
    <citation type="journal article" date="2012" name="J. Bacteriol.">
        <title>Complete genome sequence of Enterobacter aerogenes KCTC 2190.</title>
        <authorList>
            <person name="Shin S.H."/>
            <person name="Kim S."/>
            <person name="Kim J.Y."/>
            <person name="Lee S."/>
            <person name="Um Y."/>
            <person name="Oh M.K."/>
            <person name="Kim Y.R."/>
            <person name="Lee J."/>
            <person name="Yang K.S."/>
        </authorList>
    </citation>
    <scope>NUCLEOTIDE SEQUENCE [LARGE SCALE GENOMIC DNA]</scope>
    <source>
        <strain evidence="2 3">KCTC 2190</strain>
    </source>
</reference>
<gene>
    <name evidence="2" type="ordered locus">EAE_19285</name>
</gene>
<keyword evidence="1" id="KW-1133">Transmembrane helix</keyword>
<accession>A0A0H3G0V8</accession>
<name>A0A0H3G0V8_KLEAK</name>
<keyword evidence="1" id="KW-0472">Membrane</keyword>
<keyword evidence="1" id="KW-0812">Transmembrane</keyword>